<evidence type="ECO:0000256" key="1">
    <source>
        <dbReference type="SAM" id="MobiDB-lite"/>
    </source>
</evidence>
<dbReference type="Proteomes" id="UP000294003">
    <property type="component" value="Unassembled WGS sequence"/>
</dbReference>
<evidence type="ECO:0000313" key="3">
    <source>
        <dbReference type="Proteomes" id="UP000294003"/>
    </source>
</evidence>
<evidence type="ECO:0000313" key="2">
    <source>
        <dbReference type="EMBL" id="RYO75613.1"/>
    </source>
</evidence>
<proteinExistence type="predicted"/>
<keyword evidence="3" id="KW-1185">Reference proteome</keyword>
<feature type="compositionally biased region" description="Polar residues" evidence="1">
    <location>
        <begin position="78"/>
        <end position="101"/>
    </location>
</feature>
<organism evidence="2 3">
    <name type="scientific">Monosporascus cannonballus</name>
    <dbReference type="NCBI Taxonomy" id="155416"/>
    <lineage>
        <taxon>Eukaryota</taxon>
        <taxon>Fungi</taxon>
        <taxon>Dikarya</taxon>
        <taxon>Ascomycota</taxon>
        <taxon>Pezizomycotina</taxon>
        <taxon>Sordariomycetes</taxon>
        <taxon>Xylariomycetidae</taxon>
        <taxon>Xylariales</taxon>
        <taxon>Xylariales incertae sedis</taxon>
        <taxon>Monosporascus</taxon>
    </lineage>
</organism>
<feature type="region of interest" description="Disordered" evidence="1">
    <location>
        <begin position="260"/>
        <end position="285"/>
    </location>
</feature>
<reference evidence="2 3" key="1">
    <citation type="submission" date="2018-06" db="EMBL/GenBank/DDBJ databases">
        <title>Complete Genomes of Monosporascus.</title>
        <authorList>
            <person name="Robinson A.J."/>
            <person name="Natvig D.O."/>
        </authorList>
    </citation>
    <scope>NUCLEOTIDE SEQUENCE [LARGE SCALE GENOMIC DNA]</scope>
    <source>
        <strain evidence="2 3">CBS 609.92</strain>
    </source>
</reference>
<dbReference type="EMBL" id="QJNS01000700">
    <property type="protein sequence ID" value="RYO75613.1"/>
    <property type="molecule type" value="Genomic_DNA"/>
</dbReference>
<name>A0ABY0GSC8_9PEZI</name>
<comment type="caution">
    <text evidence="2">The sequence shown here is derived from an EMBL/GenBank/DDBJ whole genome shotgun (WGS) entry which is preliminary data.</text>
</comment>
<feature type="compositionally biased region" description="Basic and acidic residues" evidence="1">
    <location>
        <begin position="142"/>
        <end position="158"/>
    </location>
</feature>
<protein>
    <submittedName>
        <fullName evidence="2">Uncharacterized protein</fullName>
    </submittedName>
</protein>
<feature type="compositionally biased region" description="Basic and acidic residues" evidence="1">
    <location>
        <begin position="266"/>
        <end position="285"/>
    </location>
</feature>
<feature type="compositionally biased region" description="Basic and acidic residues" evidence="1">
    <location>
        <begin position="212"/>
        <end position="224"/>
    </location>
</feature>
<feature type="region of interest" description="Disordered" evidence="1">
    <location>
        <begin position="52"/>
        <end position="238"/>
    </location>
</feature>
<sequence>MAIDDVRIRGKLVRCEKTGRRIYVKLPNPPAKERRVSIEFFAHPPRAAYTCTGAEVPGSRHEDGLPPVRPPDPPSFSKEPSTSAAEHGSWTNVPADKSQSPLLHERQNVGLFEQSNRGNFKGGLFAGQDTNGWKPRSISNLDEERQRYDDAGPSKPIREGLFCWHPSPSSSQQEGFRPSDALKTPAKASLSNVVKTSAPTTPGLFGNSNASKRPEQNSASDEKQTSTPKVGLFSSDSYTRSTPQLFGNFYSNEWKPIFGSACNPNTHERLESKSGDRKGDMPDEG</sequence>
<feature type="compositionally biased region" description="Polar residues" evidence="1">
    <location>
        <begin position="189"/>
        <end position="211"/>
    </location>
</feature>
<accession>A0ABY0GSC8</accession>
<gene>
    <name evidence="2" type="ORF">DL762_009933</name>
</gene>